<dbReference type="OrthoDB" id="9805807at2"/>
<name>A0A0R0ANH2_9GAMM</name>
<evidence type="ECO:0000256" key="2">
    <source>
        <dbReference type="ARBA" id="ARBA00022898"/>
    </source>
</evidence>
<dbReference type="Gene3D" id="3.40.640.10">
    <property type="entry name" value="Type I PLP-dependent aspartate aminotransferase-like (Major domain)"/>
    <property type="match status" value="1"/>
</dbReference>
<evidence type="ECO:0000313" key="5">
    <source>
        <dbReference type="EMBL" id="KRG42529.1"/>
    </source>
</evidence>
<dbReference type="InterPro" id="IPR015421">
    <property type="entry name" value="PyrdxlP-dep_Trfase_major"/>
</dbReference>
<gene>
    <name evidence="5" type="ORF">ARC78_09245</name>
</gene>
<dbReference type="GO" id="GO:0005737">
    <property type="term" value="C:cytoplasm"/>
    <property type="evidence" value="ECO:0007669"/>
    <property type="project" value="TreeGrafter"/>
</dbReference>
<keyword evidence="6" id="KW-1185">Reference proteome</keyword>
<dbReference type="PIRSF" id="PIRSF001434">
    <property type="entry name" value="CGS"/>
    <property type="match status" value="1"/>
</dbReference>
<organism evidence="5 6">
    <name type="scientific">Stenotrophomonas pictorum JCM 9942</name>
    <dbReference type="NCBI Taxonomy" id="1236960"/>
    <lineage>
        <taxon>Bacteria</taxon>
        <taxon>Pseudomonadati</taxon>
        <taxon>Pseudomonadota</taxon>
        <taxon>Gammaproteobacteria</taxon>
        <taxon>Lysobacterales</taxon>
        <taxon>Lysobacteraceae</taxon>
        <taxon>Stenotrophomonas</taxon>
    </lineage>
</organism>
<dbReference type="GO" id="GO:0030170">
    <property type="term" value="F:pyridoxal phosphate binding"/>
    <property type="evidence" value="ECO:0007669"/>
    <property type="project" value="InterPro"/>
</dbReference>
<evidence type="ECO:0000313" key="6">
    <source>
        <dbReference type="Proteomes" id="UP000050836"/>
    </source>
</evidence>
<comment type="cofactor">
    <cofactor evidence="1 4">
        <name>pyridoxal 5'-phosphate</name>
        <dbReference type="ChEBI" id="CHEBI:597326"/>
    </cofactor>
</comment>
<evidence type="ECO:0000256" key="3">
    <source>
        <dbReference type="PIRSR" id="PIRSR001434-2"/>
    </source>
</evidence>
<proteinExistence type="inferred from homology"/>
<dbReference type="RefSeq" id="WP_054659984.1">
    <property type="nucleotide sequence ID" value="NZ_BAZI01000273.1"/>
</dbReference>
<dbReference type="InterPro" id="IPR011821">
    <property type="entry name" value="O_succ_thio_ly"/>
</dbReference>
<dbReference type="InterPro" id="IPR015424">
    <property type="entry name" value="PyrdxlP-dep_Trfase"/>
</dbReference>
<dbReference type="GO" id="GO:0004123">
    <property type="term" value="F:cystathionine gamma-lyase activity"/>
    <property type="evidence" value="ECO:0007669"/>
    <property type="project" value="TreeGrafter"/>
</dbReference>
<dbReference type="AlphaFoldDB" id="A0A0R0ANH2"/>
<dbReference type="GO" id="GO:0003962">
    <property type="term" value="F:cystathionine gamma-synthase activity"/>
    <property type="evidence" value="ECO:0007669"/>
    <property type="project" value="UniProtKB-EC"/>
</dbReference>
<dbReference type="Proteomes" id="UP000050836">
    <property type="component" value="Unassembled WGS sequence"/>
</dbReference>
<sequence length="414" mass="43485">MSLSAASDFPCSSATTAVRAGIDRDTAFGAVTPPIVLSSNFSFDGFGNKRQYDYTRSGNPTRDLLGEALAELEGGAGGVITATGMGAINLVLSALLKPGEKLVVPHDAYGGSWRLFNALATKGHFELITADLTDPRSLAEALAQSPALVLVETPSNPLLRITDLRFVIDAAHKAGAKVVVDNTFLSPALQNPIAFGADVVLHSTTKYVNGHSDVVGGAVIARDAELHQQLSWWANALGLTGSPFDAFLTLRGLRTLDARLRIHQENTRALVDQLALSEAVARVYYPGLASHPGHAVAARQQKGFGAMLSFELAECGGADPQAAVRAFLDGLRYFTLAESLGGVESLVAHPATMTHAAMTPEARAQAGISDSLLRLSVGIEGTEDLLADLQAGLARAARVIADGKRDAQRKTVDA</sequence>
<feature type="modified residue" description="N6-(pyridoxal phosphate)lysine" evidence="3">
    <location>
        <position position="206"/>
    </location>
</feature>
<dbReference type="InterPro" id="IPR015422">
    <property type="entry name" value="PyrdxlP-dep_Trfase_small"/>
</dbReference>
<dbReference type="InterPro" id="IPR000277">
    <property type="entry name" value="Cys/Met-Metab_PyrdxlP-dep_enz"/>
</dbReference>
<dbReference type="InterPro" id="IPR054542">
    <property type="entry name" value="Cys_met_metab_PP"/>
</dbReference>
<dbReference type="Pfam" id="PF01053">
    <property type="entry name" value="Cys_Met_Meta_PP"/>
    <property type="match status" value="1"/>
</dbReference>
<dbReference type="PROSITE" id="PS00868">
    <property type="entry name" value="CYS_MET_METAB_PP"/>
    <property type="match status" value="1"/>
</dbReference>
<dbReference type="NCBIfam" id="NF006450">
    <property type="entry name" value="PRK08776.1"/>
    <property type="match status" value="1"/>
</dbReference>
<dbReference type="FunFam" id="3.40.640.10:FF:000038">
    <property type="entry name" value="Cystathionine gamma-synthase"/>
    <property type="match status" value="1"/>
</dbReference>
<dbReference type="CDD" id="cd00614">
    <property type="entry name" value="CGS_like"/>
    <property type="match status" value="1"/>
</dbReference>
<dbReference type="GO" id="GO:0019346">
    <property type="term" value="P:transsulfuration"/>
    <property type="evidence" value="ECO:0007669"/>
    <property type="project" value="InterPro"/>
</dbReference>
<dbReference type="GO" id="GO:0019343">
    <property type="term" value="P:cysteine biosynthetic process via cystathionine"/>
    <property type="evidence" value="ECO:0007669"/>
    <property type="project" value="TreeGrafter"/>
</dbReference>
<keyword evidence="2 3" id="KW-0663">Pyridoxal phosphate</keyword>
<dbReference type="NCBIfam" id="TIGR02080">
    <property type="entry name" value="O_succ_thio_ly"/>
    <property type="match status" value="1"/>
</dbReference>
<dbReference type="EC" id="2.5.1.48" evidence="5"/>
<evidence type="ECO:0000256" key="4">
    <source>
        <dbReference type="RuleBase" id="RU362118"/>
    </source>
</evidence>
<comment type="similarity">
    <text evidence="4">Belongs to the trans-sulfuration enzymes family.</text>
</comment>
<comment type="caution">
    <text evidence="5">The sequence shown here is derived from an EMBL/GenBank/DDBJ whole genome shotgun (WGS) entry which is preliminary data.</text>
</comment>
<reference evidence="5 6" key="1">
    <citation type="submission" date="2015-10" db="EMBL/GenBank/DDBJ databases">
        <title>Genome sequencing and analysis of members of genus Stenotrophomonas.</title>
        <authorList>
            <person name="Patil P.P."/>
            <person name="Midha S."/>
            <person name="Patil P.B."/>
        </authorList>
    </citation>
    <scope>NUCLEOTIDE SEQUENCE [LARGE SCALE GENOMIC DNA]</scope>
    <source>
        <strain evidence="5 6">JCM 9942</strain>
    </source>
</reference>
<dbReference type="SUPFAM" id="SSF53383">
    <property type="entry name" value="PLP-dependent transferases"/>
    <property type="match status" value="1"/>
</dbReference>
<dbReference type="PANTHER" id="PTHR11808">
    <property type="entry name" value="TRANS-SULFURATION ENZYME FAMILY MEMBER"/>
    <property type="match status" value="1"/>
</dbReference>
<dbReference type="PANTHER" id="PTHR11808:SF75">
    <property type="entry name" value="CYSTATHIONINE GAMMA-SYNTHASE"/>
    <property type="match status" value="1"/>
</dbReference>
<protein>
    <submittedName>
        <fullName evidence="5">Cystathionine gamma-synthase</fullName>
        <ecNumber evidence="5">2.5.1.48</ecNumber>
    </submittedName>
</protein>
<dbReference type="Gene3D" id="3.90.1150.10">
    <property type="entry name" value="Aspartate Aminotransferase, domain 1"/>
    <property type="match status" value="1"/>
</dbReference>
<dbReference type="EMBL" id="LLXS01000018">
    <property type="protein sequence ID" value="KRG42529.1"/>
    <property type="molecule type" value="Genomic_DNA"/>
</dbReference>
<keyword evidence="5" id="KW-0808">Transferase</keyword>
<evidence type="ECO:0000256" key="1">
    <source>
        <dbReference type="ARBA" id="ARBA00001933"/>
    </source>
</evidence>
<accession>A0A0R0ANH2</accession>